<reference evidence="2" key="1">
    <citation type="submission" date="2016-12" db="EMBL/GenBank/DDBJ databases">
        <authorList>
            <person name="Moulin L."/>
        </authorList>
    </citation>
    <scope>NUCLEOTIDE SEQUENCE [LARGE SCALE GENOMIC DNA]</scope>
    <source>
        <strain evidence="2">STM 7183</strain>
    </source>
</reference>
<dbReference type="EMBL" id="CYGY02000085">
    <property type="protein sequence ID" value="SIT50582.1"/>
    <property type="molecule type" value="Genomic_DNA"/>
</dbReference>
<organism evidence="2 3">
    <name type="scientific">Paraburkholderia piptadeniae</name>
    <dbReference type="NCBI Taxonomy" id="1701573"/>
    <lineage>
        <taxon>Bacteria</taxon>
        <taxon>Pseudomonadati</taxon>
        <taxon>Pseudomonadota</taxon>
        <taxon>Betaproteobacteria</taxon>
        <taxon>Burkholderiales</taxon>
        <taxon>Burkholderiaceae</taxon>
        <taxon>Paraburkholderia</taxon>
    </lineage>
</organism>
<feature type="region of interest" description="Disordered" evidence="1">
    <location>
        <begin position="70"/>
        <end position="91"/>
    </location>
</feature>
<protein>
    <submittedName>
        <fullName evidence="2">Uncharacterized protein</fullName>
    </submittedName>
</protein>
<evidence type="ECO:0000313" key="3">
    <source>
        <dbReference type="Proteomes" id="UP000195569"/>
    </source>
</evidence>
<name>A0A1N7STA3_9BURK</name>
<dbReference type="Proteomes" id="UP000195569">
    <property type="component" value="Unassembled WGS sequence"/>
</dbReference>
<dbReference type="AlphaFoldDB" id="A0A1N7STA3"/>
<proteinExistence type="predicted"/>
<keyword evidence="3" id="KW-1185">Reference proteome</keyword>
<comment type="caution">
    <text evidence="2">The sequence shown here is derived from an EMBL/GenBank/DDBJ whole genome shotgun (WGS) entry which is preliminary data.</text>
</comment>
<sequence>MKTAGTVSEPVNVHVTPCVPSAGTVVLTLNDASGIGELMGRSRGTTIAAGKAIKKDAVGFAVQVAACAPTAQQRTDQKARNKPEPPRLPLSLRKTCDQVREKRTHYNTLPPPRLPPCCCED</sequence>
<accession>A0A1N7STA3</accession>
<evidence type="ECO:0000256" key="1">
    <source>
        <dbReference type="SAM" id="MobiDB-lite"/>
    </source>
</evidence>
<feature type="compositionally biased region" description="Basic and acidic residues" evidence="1">
    <location>
        <begin position="75"/>
        <end position="85"/>
    </location>
</feature>
<gene>
    <name evidence="2" type="ORF">BN2476_850015</name>
</gene>
<evidence type="ECO:0000313" key="2">
    <source>
        <dbReference type="EMBL" id="SIT50582.1"/>
    </source>
</evidence>